<dbReference type="OMA" id="PDPVWEM"/>
<keyword evidence="8" id="KW-1185">Reference proteome</keyword>
<dbReference type="PANTHER" id="PTHR32208:SF21">
    <property type="entry name" value="LOW QUALITY PROTEIN: ALDEHYDE OXIDASE GLOX-LIKE"/>
    <property type="match status" value="1"/>
</dbReference>
<keyword evidence="5" id="KW-1133">Transmembrane helix</keyword>
<dbReference type="Gene3D" id="2.130.10.80">
    <property type="entry name" value="Galactose oxidase/kelch, beta-propeller"/>
    <property type="match status" value="1"/>
</dbReference>
<feature type="transmembrane region" description="Helical" evidence="5">
    <location>
        <begin position="57"/>
        <end position="80"/>
    </location>
</feature>
<organism evidence="7 8">
    <name type="scientific">Gonapodya prolifera (strain JEL478)</name>
    <name type="common">Monoblepharis prolifera</name>
    <dbReference type="NCBI Taxonomy" id="1344416"/>
    <lineage>
        <taxon>Eukaryota</taxon>
        <taxon>Fungi</taxon>
        <taxon>Fungi incertae sedis</taxon>
        <taxon>Chytridiomycota</taxon>
        <taxon>Chytridiomycota incertae sedis</taxon>
        <taxon>Monoblepharidomycetes</taxon>
        <taxon>Monoblepharidales</taxon>
        <taxon>Gonapodyaceae</taxon>
        <taxon>Gonapodya</taxon>
    </lineage>
</organism>
<comment type="caution">
    <text evidence="3">Lacks conserved residue(s) required for the propagation of feature annotation.</text>
</comment>
<protein>
    <recommendedName>
        <fullName evidence="6">Chitin-binding type-1 domain-containing protein</fullName>
    </recommendedName>
</protein>
<sequence>MSGQRKNQWDTPMDSFGSKSRAGTPSAHDLVDGMKIQKKGGPGSFRGERSKGSNKPLWILVGVATTLLIASGALVIVFLLKLKTGTVSSAGGTDQIGAGGSTGSTGAQGGSGTSAPVPTATAAYNGRCGSAFGFATCPTDANSLTQGYVPCCGSDGYCGSSYYSCGTGCQSGCDAFTPATSLSNSGTWTLKGKSGVPAMHVIMVPNTGHIIMLGKQELFTELNLTSTRYAYSSEWNPDTLDLLALDLKTNPFCSGIGNLPDGRIISVGGSLNYNDPMVASGYNGIRILTRPCDGAAVPCDWQETDNLKLQSDRWYPTIVNLPDGRMFVIGGIAQFDQGLAVDKQTNNPTYEYYPATPAGNFQLDLLAAPNVFPFQMYPHVHVLRSGRLFIMAGLSSIILDPLTNAVVKNLPDLPGIYPRTYPSVGAGTMLPISYADNYTVHFMVCGGGHPDLWIEQKGTDSCGIITPEAANPTWDTSETAPQARVMVHPTILADGSIIFVNGALQGHQGWEAGKSPVLAPDIFIPNAPKGKRWYTMTASTIPRMYHSISIMMPDATVLITGSNPHLDPVVNGSSPYPTEYRNEILTPPYLSTTKTRPTFTTDPPATVTPGQQFTVTGTWNSKKPMQASFYFPGGVTHSLHMSTRLVFAPTVVQSANTLQITTPPDNNVVPPGFYLLYIVNDGVPSIGKWVQITLA</sequence>
<dbReference type="Proteomes" id="UP000070544">
    <property type="component" value="Unassembled WGS sequence"/>
</dbReference>
<keyword evidence="3" id="KW-1015">Disulfide bond</keyword>
<dbReference type="SUPFAM" id="SSF50965">
    <property type="entry name" value="Galactose oxidase, central domain"/>
    <property type="match status" value="1"/>
</dbReference>
<gene>
    <name evidence="7" type="ORF">M427DRAFT_120307</name>
</gene>
<dbReference type="InterPro" id="IPR011043">
    <property type="entry name" value="Gal_Oxase/kelch_b-propeller"/>
</dbReference>
<dbReference type="InterPro" id="IPR037293">
    <property type="entry name" value="Gal_Oxidase_central_sf"/>
</dbReference>
<dbReference type="Pfam" id="PF09118">
    <property type="entry name" value="GO-like_E_set"/>
    <property type="match status" value="1"/>
</dbReference>
<keyword evidence="1 3" id="KW-0147">Chitin-binding</keyword>
<dbReference type="InterPro" id="IPR036861">
    <property type="entry name" value="Endochitinase-like_sf"/>
</dbReference>
<feature type="domain" description="Chitin-binding type-1" evidence="6">
    <location>
        <begin position="125"/>
        <end position="175"/>
    </location>
</feature>
<evidence type="ECO:0000313" key="7">
    <source>
        <dbReference type="EMBL" id="KXS19925.1"/>
    </source>
</evidence>
<evidence type="ECO:0000259" key="6">
    <source>
        <dbReference type="PROSITE" id="PS50941"/>
    </source>
</evidence>
<feature type="compositionally biased region" description="Gly residues" evidence="4">
    <location>
        <begin position="97"/>
        <end position="112"/>
    </location>
</feature>
<dbReference type="CDD" id="cd02851">
    <property type="entry name" value="E_set_GO_C"/>
    <property type="match status" value="1"/>
</dbReference>
<dbReference type="OrthoDB" id="2019572at2759"/>
<dbReference type="InterPro" id="IPR009880">
    <property type="entry name" value="Glyoxal_oxidase_N"/>
</dbReference>
<dbReference type="PANTHER" id="PTHR32208">
    <property type="entry name" value="SECRETED PROTEIN-RELATED"/>
    <property type="match status" value="1"/>
</dbReference>
<dbReference type="InterPro" id="IPR015202">
    <property type="entry name" value="GO-like_E_set"/>
</dbReference>
<dbReference type="InterPro" id="IPR001002">
    <property type="entry name" value="Chitin-bd_1"/>
</dbReference>
<accession>A0A139ATU3</accession>
<dbReference type="Gene3D" id="2.60.40.10">
    <property type="entry name" value="Immunoglobulins"/>
    <property type="match status" value="1"/>
</dbReference>
<evidence type="ECO:0000256" key="3">
    <source>
        <dbReference type="PROSITE-ProRule" id="PRU00261"/>
    </source>
</evidence>
<dbReference type="CDD" id="cd00035">
    <property type="entry name" value="ChtBD1"/>
    <property type="match status" value="1"/>
</dbReference>
<evidence type="ECO:0000256" key="1">
    <source>
        <dbReference type="ARBA" id="ARBA00022669"/>
    </source>
</evidence>
<keyword evidence="5" id="KW-0472">Membrane</keyword>
<name>A0A139ATU3_GONPJ</name>
<dbReference type="Gene3D" id="3.30.60.10">
    <property type="entry name" value="Endochitinase-like"/>
    <property type="match status" value="1"/>
</dbReference>
<dbReference type="EMBL" id="KQ965737">
    <property type="protein sequence ID" value="KXS19925.1"/>
    <property type="molecule type" value="Genomic_DNA"/>
</dbReference>
<feature type="region of interest" description="Disordered" evidence="4">
    <location>
        <begin position="91"/>
        <end position="116"/>
    </location>
</feature>
<evidence type="ECO:0000256" key="2">
    <source>
        <dbReference type="ARBA" id="ARBA00022729"/>
    </source>
</evidence>
<dbReference type="STRING" id="1344416.A0A139ATU3"/>
<dbReference type="Pfam" id="PF07250">
    <property type="entry name" value="Glyoxal_oxid_N"/>
    <property type="match status" value="1"/>
</dbReference>
<keyword evidence="2" id="KW-0732">Signal</keyword>
<feature type="compositionally biased region" description="Polar residues" evidence="4">
    <location>
        <begin position="1"/>
        <end position="10"/>
    </location>
</feature>
<dbReference type="PROSITE" id="PS50941">
    <property type="entry name" value="CHIT_BIND_I_2"/>
    <property type="match status" value="1"/>
</dbReference>
<evidence type="ECO:0000256" key="5">
    <source>
        <dbReference type="SAM" id="Phobius"/>
    </source>
</evidence>
<dbReference type="AlphaFoldDB" id="A0A139ATU3"/>
<dbReference type="SUPFAM" id="SSF81296">
    <property type="entry name" value="E set domains"/>
    <property type="match status" value="1"/>
</dbReference>
<reference evidence="7 8" key="1">
    <citation type="journal article" date="2015" name="Genome Biol. Evol.">
        <title>Phylogenomic analyses indicate that early fungi evolved digesting cell walls of algal ancestors of land plants.</title>
        <authorList>
            <person name="Chang Y."/>
            <person name="Wang S."/>
            <person name="Sekimoto S."/>
            <person name="Aerts A.L."/>
            <person name="Choi C."/>
            <person name="Clum A."/>
            <person name="LaButti K.M."/>
            <person name="Lindquist E.A."/>
            <person name="Yee Ngan C."/>
            <person name="Ohm R.A."/>
            <person name="Salamov A.A."/>
            <person name="Grigoriev I.V."/>
            <person name="Spatafora J.W."/>
            <person name="Berbee M.L."/>
        </authorList>
    </citation>
    <scope>NUCLEOTIDE SEQUENCE [LARGE SCALE GENOMIC DNA]</scope>
    <source>
        <strain evidence="7 8">JEL478</strain>
    </source>
</reference>
<feature type="region of interest" description="Disordered" evidence="4">
    <location>
        <begin position="1"/>
        <end position="50"/>
    </location>
</feature>
<evidence type="ECO:0000256" key="4">
    <source>
        <dbReference type="SAM" id="MobiDB-lite"/>
    </source>
</evidence>
<keyword evidence="5" id="KW-0812">Transmembrane</keyword>
<feature type="disulfide bond" evidence="3">
    <location>
        <begin position="169"/>
        <end position="173"/>
    </location>
</feature>
<proteinExistence type="predicted"/>
<evidence type="ECO:0000313" key="8">
    <source>
        <dbReference type="Proteomes" id="UP000070544"/>
    </source>
</evidence>
<dbReference type="InterPro" id="IPR013783">
    <property type="entry name" value="Ig-like_fold"/>
</dbReference>
<dbReference type="GO" id="GO:0008061">
    <property type="term" value="F:chitin binding"/>
    <property type="evidence" value="ECO:0007669"/>
    <property type="project" value="UniProtKB-UniRule"/>
</dbReference>
<dbReference type="InterPro" id="IPR014756">
    <property type="entry name" value="Ig_E-set"/>
</dbReference>
<feature type="disulfide bond" evidence="3">
    <location>
        <begin position="151"/>
        <end position="165"/>
    </location>
</feature>